<accession>A0ABY3TMJ0</accession>
<evidence type="ECO:0000313" key="1">
    <source>
        <dbReference type="EMBL" id="ULN42571.1"/>
    </source>
</evidence>
<keyword evidence="2" id="KW-1185">Reference proteome</keyword>
<dbReference type="RefSeq" id="WP_240178978.1">
    <property type="nucleotide sequence ID" value="NZ_CP092362.2"/>
</dbReference>
<sequence length="383" mass="42892">MDAKTRKVAIIQHRLLHYRLGLFEQLRSACATLNIELALIHGDATPTESVRQDTGELAWATKVRNRHWRVGGRDLLWQPISGVVQQADLVVLMQESRILSNYPWLFGRGPRQTRVAYWGHGRNFQSNSPTGLLERWKRRTLTSVDWWFAYTDITAAIVRDANFPQERITVLNNAIDNRSFAADLASVSDAEIAALRASIDASENAVVGLFCGSLYADKRLHMMLESCRRVVNRHPDFRLVVLGDGPSRRDLQPAMGKPWFHWAGTQRGKEKAAWFKAANLLINPGAVGLHILDSFAAEIPLLTTKDAKHGPEISYLEDGISGIVTEGTVEAFASAIQQLIDQPERRASLGRQARTKAQSYTLDAMVESFVSGMDACLRMPRLH</sequence>
<dbReference type="CDD" id="cd03801">
    <property type="entry name" value="GT4_PimA-like"/>
    <property type="match status" value="1"/>
</dbReference>
<gene>
    <name evidence="1" type="ORF">MI149_05515</name>
</gene>
<dbReference type="Proteomes" id="UP001055337">
    <property type="component" value="Chromosome"/>
</dbReference>
<proteinExistence type="predicted"/>
<dbReference type="PANTHER" id="PTHR45947:SF3">
    <property type="entry name" value="SULFOQUINOVOSYL TRANSFERASE SQD2"/>
    <property type="match status" value="1"/>
</dbReference>
<dbReference type="PANTHER" id="PTHR45947">
    <property type="entry name" value="SULFOQUINOVOSYL TRANSFERASE SQD2"/>
    <property type="match status" value="1"/>
</dbReference>
<organism evidence="1 2">
    <name type="scientific">Mycolicibacterium crocinum</name>
    <dbReference type="NCBI Taxonomy" id="388459"/>
    <lineage>
        <taxon>Bacteria</taxon>
        <taxon>Bacillati</taxon>
        <taxon>Actinomycetota</taxon>
        <taxon>Actinomycetes</taxon>
        <taxon>Mycobacteriales</taxon>
        <taxon>Mycobacteriaceae</taxon>
        <taxon>Mycolicibacterium</taxon>
    </lineage>
</organism>
<evidence type="ECO:0000313" key="2">
    <source>
        <dbReference type="Proteomes" id="UP001055337"/>
    </source>
</evidence>
<name>A0ABY3TMJ0_9MYCO</name>
<reference evidence="1" key="1">
    <citation type="submission" date="2022-08" db="EMBL/GenBank/DDBJ databases">
        <title>Whole genome sequencing of non-tuberculosis mycobacteria type-strains.</title>
        <authorList>
            <person name="Igarashi Y."/>
            <person name="Osugi A."/>
            <person name="Mitarai S."/>
        </authorList>
    </citation>
    <scope>NUCLEOTIDE SEQUENCE</scope>
    <source>
        <strain evidence="1">JCM 16369</strain>
    </source>
</reference>
<dbReference type="Pfam" id="PF13692">
    <property type="entry name" value="Glyco_trans_1_4"/>
    <property type="match status" value="1"/>
</dbReference>
<dbReference type="InterPro" id="IPR050194">
    <property type="entry name" value="Glycosyltransferase_grp1"/>
</dbReference>
<dbReference type="EMBL" id="CP092362">
    <property type="protein sequence ID" value="ULN42571.1"/>
    <property type="molecule type" value="Genomic_DNA"/>
</dbReference>
<dbReference type="SUPFAM" id="SSF53756">
    <property type="entry name" value="UDP-Glycosyltransferase/glycogen phosphorylase"/>
    <property type="match status" value="1"/>
</dbReference>
<protein>
    <submittedName>
        <fullName evidence="1">Glycosyltransferase family 4 protein</fullName>
    </submittedName>
</protein>
<dbReference type="Gene3D" id="3.40.50.2000">
    <property type="entry name" value="Glycogen Phosphorylase B"/>
    <property type="match status" value="2"/>
</dbReference>